<keyword evidence="2" id="KW-0812">Transmembrane</keyword>
<dbReference type="InterPro" id="IPR036938">
    <property type="entry name" value="PAP2/HPO_sf"/>
</dbReference>
<dbReference type="Gene3D" id="1.20.144.10">
    <property type="entry name" value="Phosphatidic acid phosphatase type 2/haloperoxidase"/>
    <property type="match status" value="2"/>
</dbReference>
<evidence type="ECO:0000313" key="5">
    <source>
        <dbReference type="Proteomes" id="UP000708347"/>
    </source>
</evidence>
<dbReference type="Proteomes" id="UP000708347">
    <property type="component" value="Unassembled WGS sequence"/>
</dbReference>
<feature type="transmembrane region" description="Helical" evidence="2">
    <location>
        <begin position="21"/>
        <end position="42"/>
    </location>
</feature>
<dbReference type="Pfam" id="PF01569">
    <property type="entry name" value="PAP2"/>
    <property type="match status" value="1"/>
</dbReference>
<feature type="transmembrane region" description="Helical" evidence="2">
    <location>
        <begin position="101"/>
        <end position="121"/>
    </location>
</feature>
<dbReference type="SMART" id="SM00014">
    <property type="entry name" value="acidPPc"/>
    <property type="match status" value="1"/>
</dbReference>
<keyword evidence="2" id="KW-0472">Membrane</keyword>
<dbReference type="InterPro" id="IPR000326">
    <property type="entry name" value="PAP2/HPO"/>
</dbReference>
<feature type="transmembrane region" description="Helical" evidence="2">
    <location>
        <begin position="141"/>
        <end position="160"/>
    </location>
</feature>
<dbReference type="PANTHER" id="PTHR14969">
    <property type="entry name" value="SPHINGOSINE-1-PHOSPHATE PHOSPHOHYDROLASE"/>
    <property type="match status" value="1"/>
</dbReference>
<dbReference type="PANTHER" id="PTHR14969:SF13">
    <property type="entry name" value="AT30094P"/>
    <property type="match status" value="1"/>
</dbReference>
<keyword evidence="2" id="KW-1133">Transmembrane helix</keyword>
<evidence type="ECO:0000259" key="3">
    <source>
        <dbReference type="SMART" id="SM00014"/>
    </source>
</evidence>
<feature type="region of interest" description="Disordered" evidence="1">
    <location>
        <begin position="223"/>
        <end position="242"/>
    </location>
</feature>
<organism evidence="4 5">
    <name type="scientific">Mycolicibacterium sphagni</name>
    <dbReference type="NCBI Taxonomy" id="1786"/>
    <lineage>
        <taxon>Bacteria</taxon>
        <taxon>Bacillati</taxon>
        <taxon>Actinomycetota</taxon>
        <taxon>Actinomycetes</taxon>
        <taxon>Mycobacteriales</taxon>
        <taxon>Mycobacteriaceae</taxon>
        <taxon>Mycolicibacterium</taxon>
    </lineage>
</organism>
<feature type="transmembrane region" description="Helical" evidence="2">
    <location>
        <begin position="197"/>
        <end position="215"/>
    </location>
</feature>
<reference evidence="4 5" key="1">
    <citation type="submission" date="2019-05" db="EMBL/GenBank/DDBJ databases">
        <title>Mycolicibacterium sphagni ENV482 genome assembly.</title>
        <authorList>
            <person name="Chen W."/>
            <person name="Faulkner N.W."/>
            <person name="Hyman M.R."/>
        </authorList>
    </citation>
    <scope>NUCLEOTIDE SEQUENCE [LARGE SCALE GENOMIC DNA]</scope>
    <source>
        <strain evidence="4 5">ENV482</strain>
    </source>
</reference>
<feature type="transmembrane region" description="Helical" evidence="2">
    <location>
        <begin position="62"/>
        <end position="89"/>
    </location>
</feature>
<name>A0ABX2JXA3_9MYCO</name>
<feature type="transmembrane region" description="Helical" evidence="2">
    <location>
        <begin position="167"/>
        <end position="191"/>
    </location>
</feature>
<comment type="caution">
    <text evidence="4">The sequence shown here is derived from an EMBL/GenBank/DDBJ whole genome shotgun (WGS) entry which is preliminary data.</text>
</comment>
<evidence type="ECO:0000313" key="4">
    <source>
        <dbReference type="EMBL" id="NTY62349.1"/>
    </source>
</evidence>
<dbReference type="SUPFAM" id="SSF48317">
    <property type="entry name" value="Acid phosphatase/Vanadium-dependent haloperoxidase"/>
    <property type="match status" value="1"/>
</dbReference>
<dbReference type="CDD" id="cd03392">
    <property type="entry name" value="PAP2_like_2"/>
    <property type="match status" value="1"/>
</dbReference>
<gene>
    <name evidence="4" type="ORF">FEG63_22685</name>
</gene>
<dbReference type="EMBL" id="VBSB01000015">
    <property type="protein sequence ID" value="NTY62349.1"/>
    <property type="molecule type" value="Genomic_DNA"/>
</dbReference>
<evidence type="ECO:0000256" key="2">
    <source>
        <dbReference type="SAM" id="Phobius"/>
    </source>
</evidence>
<sequence>MLIDTLGMTEHTGAPRAAPATTMMAVLISLFVALGFVAHATAAGTTGDHAVLAWMVHHRHPWLTALAITVTNLGSPAGVAVIAIAAAAVAWWRVGSARPALLILTTLVVASTVSTLTKSIVGAHRPARAVQLVVETDRSFPSGHVTGTLALLGVLAVVIGQHARRSACVAMIALAGAATIAVGLTRLYLGVHWATDIAGGLLLGTAAVVGAYLTYRRMMGTSDTAGRASTSAPSPSPPTIGA</sequence>
<protein>
    <submittedName>
        <fullName evidence="4">Phosphatase PAP2 family protein</fullName>
    </submittedName>
</protein>
<keyword evidence="5" id="KW-1185">Reference proteome</keyword>
<feature type="domain" description="Phosphatidic acid phosphatase type 2/haloperoxidase" evidence="3">
    <location>
        <begin position="100"/>
        <end position="212"/>
    </location>
</feature>
<proteinExistence type="predicted"/>
<accession>A0ABX2JXA3</accession>
<evidence type="ECO:0000256" key="1">
    <source>
        <dbReference type="SAM" id="MobiDB-lite"/>
    </source>
</evidence>